<feature type="compositionally biased region" description="Basic and acidic residues" evidence="6">
    <location>
        <begin position="320"/>
        <end position="347"/>
    </location>
</feature>
<feature type="compositionally biased region" description="Basic and acidic residues" evidence="6">
    <location>
        <begin position="358"/>
        <end position="387"/>
    </location>
</feature>
<feature type="compositionally biased region" description="Polar residues" evidence="6">
    <location>
        <begin position="1027"/>
        <end position="1039"/>
    </location>
</feature>
<feature type="compositionally biased region" description="Low complexity" evidence="6">
    <location>
        <begin position="974"/>
        <end position="992"/>
    </location>
</feature>
<dbReference type="SMART" id="SM00544">
    <property type="entry name" value="MA3"/>
    <property type="match status" value="1"/>
</dbReference>
<feature type="region of interest" description="Disordered" evidence="6">
    <location>
        <begin position="263"/>
        <end position="514"/>
    </location>
</feature>
<feature type="compositionally biased region" description="Basic and acidic residues" evidence="6">
    <location>
        <begin position="300"/>
        <end position="310"/>
    </location>
</feature>
<dbReference type="CDD" id="cd11559">
    <property type="entry name" value="W2_eIF4G1_like"/>
    <property type="match status" value="1"/>
</dbReference>
<evidence type="ECO:0000259" key="8">
    <source>
        <dbReference type="PROSITE" id="PS51366"/>
    </source>
</evidence>
<proteinExistence type="inferred from homology"/>
<feature type="compositionally biased region" description="Polar residues" evidence="6">
    <location>
        <begin position="212"/>
        <end position="223"/>
    </location>
</feature>
<dbReference type="GO" id="GO:0003729">
    <property type="term" value="F:mRNA binding"/>
    <property type="evidence" value="ECO:0007669"/>
    <property type="project" value="TreeGrafter"/>
</dbReference>
<evidence type="ECO:0000256" key="4">
    <source>
        <dbReference type="ARBA" id="ARBA00022845"/>
    </source>
</evidence>
<dbReference type="EnsemblMetazoa" id="CLYHEMT014440.2">
    <property type="protein sequence ID" value="CLYHEMP014440.2"/>
    <property type="gene ID" value="CLYHEMG014440"/>
</dbReference>
<comment type="similarity">
    <text evidence="1">Belongs to the eukaryotic initiation factor 4G family.</text>
</comment>
<dbReference type="EnsemblMetazoa" id="CLYHEMT014440.4">
    <property type="protein sequence ID" value="CLYHEMP014440.4"/>
    <property type="gene ID" value="CLYHEMG014440"/>
</dbReference>
<evidence type="ECO:0000256" key="3">
    <source>
        <dbReference type="ARBA" id="ARBA00022553"/>
    </source>
</evidence>
<dbReference type="GeneID" id="136815559"/>
<name>A0A7M5WWV8_9CNID</name>
<dbReference type="InterPro" id="IPR003307">
    <property type="entry name" value="W2_domain"/>
</dbReference>
<dbReference type="SMART" id="SM00515">
    <property type="entry name" value="eIF5C"/>
    <property type="match status" value="1"/>
</dbReference>
<keyword evidence="10" id="KW-1185">Reference proteome</keyword>
<organism evidence="9 10">
    <name type="scientific">Clytia hemisphaerica</name>
    <dbReference type="NCBI Taxonomy" id="252671"/>
    <lineage>
        <taxon>Eukaryota</taxon>
        <taxon>Metazoa</taxon>
        <taxon>Cnidaria</taxon>
        <taxon>Hydrozoa</taxon>
        <taxon>Hydroidolina</taxon>
        <taxon>Leptothecata</taxon>
        <taxon>Obeliida</taxon>
        <taxon>Clytiidae</taxon>
        <taxon>Clytia</taxon>
    </lineage>
</organism>
<feature type="compositionally biased region" description="Polar residues" evidence="6">
    <location>
        <begin position="1057"/>
        <end position="1092"/>
    </location>
</feature>
<sequence length="1466" mass="165078">MQDKPIRGSYQPRPQYVSDSNQMMQAGTAPVRGGLYNFPNNTMQIRGGYSNGPRMQYQNQQYVQMQQQDVMHQQGYIQNYNQNVYGSSPNYHPQQFQQVYRPQQPGYPPAPQVYVLQQGATPFQPQVQLQAQQMQQNAQQNIPQQHPQHQQQRNVYQTIQPQQAHHSTIQQTQSHQTPESVPKKRTVIKIVDPNSGKDLTSEIQSRKKTEKQTTPLRSSTQVKISAPATPIPVSQSIPVDSDEKLKQNKANAEFAAKVAAQVAARQQQTESPEKKQDKTEETPVQKVEIKSAPVDQVDSTPKEKDIKQETSEVSSTQEVQDTKKEVQKPVEEKTESNEPISETKIEETVPETTVPETPKTEEVKTEASEIKTEAKVEPVQEPVKKIEASLNNTEPEATDEPIVNGHDENKSAFQVAKKKSNKKRLKELDAKQDSTDILSAFTDAPKKEDPQPVVEPPAPQQPKEDPTWEDKEKTIEKEVIRNEDSEEPEAIKPQQPRVEKTTIVSTEGEDEDEEKLQYDRDFLLKFQFNPICTSKPANLPNIDIVLDTAHQPTKPLVPGQRFTNNDFMPNFMRQSSGGRSSGGGRSSKSDRRGPPSMGGKPQKIIQLPQFEKLELKRSENAWVRPSDQDKDLPEELKVMKELERNVRAILNKLTPQKFKELVDKMTNLKIDSVSKLQMAIDLIFEKAISEPGFSVAYANMCRVLTDAFKSVPGDKSNTNFRKILLNKCQKEFEKEKQDDIQMEQDRSKTFDTEKEMKEWKEELDYKEMINRRRTLGNIRFIGELFKLKMISEKIMHECILKLIRVSKPDSMEDHLECLCKLLSTVGKQLDHEEAKPRMDQYFQQIEKIIEKKKISSRIKFALKDVIDLRANHWVPRRDEGNPKTIDQIAREAQQKAKEEEMYRQQEKLKPREPRGRVGGRDSPSVRNPTSADGWTNVPSKATRGFGPTVDASKFKIQKKNDSSDISLGPGGRPGAWSKGASGGSSSRSGSGSNTPTNEIEQKGNRFDLLSGSSDTPAPLDNRRGGSRPNSGMRKTSQGTGRRGDERNAALRAVRDLTSGSNSRNQSPSRAGDSAINSPVSGSQTPVEASLSPTSPPAVDEDKMRKKTKSTIEEFFGVLDYKEAMLCLKELDAPHLHWAFVEEAIVIASEMKPQNRVNAGKLFCRMVKDNLIKFAEFQKGMSSVIEIAPDMAVDIPRFYAYMGEILGPMIAEPSVLPLQEMKKLLEPLVYNSKAGVILAEALNTGCKEIADEQTIAGIWKESGLSWSSLLESGRNIDEFVQDHKLQYLMKTSSSSSTSHASQIQQELLLMLNTKNNEDKVIAFIDEKIPSKERATPEFICTLTDAVCRSSLTDEGSECKCNKEALSGKKRILLKYIDGNKISELHAAFALQSLATDLNHPRGLLSAFFEEFYDADLISEETFDSWQISKELPDGKGVALSEVKDFLHWLKKAEEEQNDEESAAPVTN</sequence>
<feature type="compositionally biased region" description="Basic and acidic residues" evidence="6">
    <location>
        <begin position="271"/>
        <end position="289"/>
    </location>
</feature>
<evidence type="ECO:0000256" key="1">
    <source>
        <dbReference type="ARBA" id="ARBA00005775"/>
    </source>
</evidence>
<dbReference type="PROSITE" id="PS51366">
    <property type="entry name" value="MI"/>
    <property type="match status" value="1"/>
</dbReference>
<feature type="domain" description="MI" evidence="8">
    <location>
        <begin position="1102"/>
        <end position="1224"/>
    </location>
</feature>
<dbReference type="Pfam" id="PF02854">
    <property type="entry name" value="MIF4G"/>
    <property type="match status" value="1"/>
</dbReference>
<keyword evidence="2" id="KW-0396">Initiation factor</keyword>
<feature type="compositionally biased region" description="Basic and acidic residues" evidence="6">
    <location>
        <begin position="1041"/>
        <end position="1054"/>
    </location>
</feature>
<feature type="region of interest" description="Disordered" evidence="6">
    <location>
        <begin position="893"/>
        <end position="1105"/>
    </location>
</feature>
<dbReference type="PANTHER" id="PTHR23253:SF78">
    <property type="entry name" value="EUKARYOTIC TRANSLATION INITIATION FACTOR 4G1, ISOFORM B-RELATED"/>
    <property type="match status" value="1"/>
</dbReference>
<evidence type="ECO:0000256" key="2">
    <source>
        <dbReference type="ARBA" id="ARBA00022540"/>
    </source>
</evidence>
<dbReference type="SMART" id="SM00543">
    <property type="entry name" value="MIF4G"/>
    <property type="match status" value="1"/>
</dbReference>
<evidence type="ECO:0000256" key="5">
    <source>
        <dbReference type="ARBA" id="ARBA00022917"/>
    </source>
</evidence>
<dbReference type="InterPro" id="IPR003891">
    <property type="entry name" value="Initiation_fac_eIF4g_MI"/>
</dbReference>
<evidence type="ECO:0000256" key="6">
    <source>
        <dbReference type="SAM" id="MobiDB-lite"/>
    </source>
</evidence>
<feature type="region of interest" description="Disordered" evidence="6">
    <location>
        <begin position="1"/>
        <end position="21"/>
    </location>
</feature>
<dbReference type="Proteomes" id="UP000594262">
    <property type="component" value="Unplaced"/>
</dbReference>
<dbReference type="OrthoDB" id="10071175at2759"/>
<feature type="region of interest" description="Disordered" evidence="6">
    <location>
        <begin position="127"/>
        <end position="245"/>
    </location>
</feature>
<feature type="region of interest" description="Disordered" evidence="6">
    <location>
        <begin position="555"/>
        <end position="604"/>
    </location>
</feature>
<feature type="compositionally biased region" description="Polar residues" evidence="6">
    <location>
        <begin position="924"/>
        <end position="939"/>
    </location>
</feature>
<feature type="compositionally biased region" description="Low complexity" evidence="6">
    <location>
        <begin position="162"/>
        <end position="177"/>
    </location>
</feature>
<feature type="compositionally biased region" description="Low complexity" evidence="6">
    <location>
        <begin position="127"/>
        <end position="152"/>
    </location>
</feature>
<dbReference type="RefSeq" id="XP_066928111.1">
    <property type="nucleotide sequence ID" value="XM_067072010.1"/>
</dbReference>
<dbReference type="PROSITE" id="PS51363">
    <property type="entry name" value="W2"/>
    <property type="match status" value="1"/>
</dbReference>
<dbReference type="InterPro" id="IPR003890">
    <property type="entry name" value="MIF4G-like_typ-3"/>
</dbReference>
<feature type="domain" description="W2" evidence="7">
    <location>
        <begin position="1292"/>
        <end position="1458"/>
    </location>
</feature>
<reference evidence="9" key="1">
    <citation type="submission" date="2021-01" db="UniProtKB">
        <authorList>
            <consortium name="EnsemblMetazoa"/>
        </authorList>
    </citation>
    <scope>IDENTIFICATION</scope>
</reference>
<feature type="compositionally biased region" description="Basic residues" evidence="6">
    <location>
        <begin position="416"/>
        <end position="425"/>
    </location>
</feature>
<accession>A0A7M5WWV8</accession>
<keyword evidence="5" id="KW-0648">Protein biosynthesis</keyword>
<evidence type="ECO:0000313" key="10">
    <source>
        <dbReference type="Proteomes" id="UP000594262"/>
    </source>
</evidence>
<evidence type="ECO:0000259" key="7">
    <source>
        <dbReference type="PROSITE" id="PS51363"/>
    </source>
</evidence>
<dbReference type="Gene3D" id="1.25.40.180">
    <property type="match status" value="3"/>
</dbReference>
<evidence type="ECO:0000313" key="9">
    <source>
        <dbReference type="EnsemblMetazoa" id="CLYHEMP014440.4"/>
    </source>
</evidence>
<dbReference type="PANTHER" id="PTHR23253">
    <property type="entry name" value="EUKARYOTIC TRANSLATION INITIATION FACTOR 4 GAMMA"/>
    <property type="match status" value="1"/>
</dbReference>
<dbReference type="InterPro" id="IPR016024">
    <property type="entry name" value="ARM-type_fold"/>
</dbReference>
<dbReference type="SUPFAM" id="SSF48371">
    <property type="entry name" value="ARM repeat"/>
    <property type="match status" value="3"/>
</dbReference>
<keyword evidence="4" id="KW-0810">Translation regulation</keyword>
<dbReference type="GO" id="GO:0006417">
    <property type="term" value="P:regulation of translation"/>
    <property type="evidence" value="ECO:0007669"/>
    <property type="project" value="UniProtKB-KW"/>
</dbReference>
<keyword evidence="3" id="KW-0597">Phosphoprotein</keyword>
<dbReference type="EnsemblMetazoa" id="CLYHEMT014440.3">
    <property type="protein sequence ID" value="CLYHEMP014440.3"/>
    <property type="gene ID" value="CLYHEMG014440"/>
</dbReference>
<dbReference type="GO" id="GO:0016281">
    <property type="term" value="C:eukaryotic translation initiation factor 4F complex"/>
    <property type="evidence" value="ECO:0007669"/>
    <property type="project" value="TreeGrafter"/>
</dbReference>
<dbReference type="Pfam" id="PF02847">
    <property type="entry name" value="MA3"/>
    <property type="match status" value="1"/>
</dbReference>
<dbReference type="Pfam" id="PF02020">
    <property type="entry name" value="W2"/>
    <property type="match status" value="1"/>
</dbReference>
<feature type="compositionally biased region" description="Basic and acidic residues" evidence="6">
    <location>
        <begin position="893"/>
        <end position="919"/>
    </location>
</feature>
<protein>
    <submittedName>
        <fullName evidence="9">Uncharacterized protein</fullName>
    </submittedName>
</protein>
<dbReference type="FunFam" id="1.25.40.180:FF:000001">
    <property type="entry name" value="Eukaryotic translation initiation factor 4 gamma, 3, putative"/>
    <property type="match status" value="1"/>
</dbReference>
<dbReference type="GO" id="GO:0003743">
    <property type="term" value="F:translation initiation factor activity"/>
    <property type="evidence" value="ECO:0007669"/>
    <property type="project" value="UniProtKB-KW"/>
</dbReference>
<feature type="compositionally biased region" description="Basic and acidic residues" evidence="6">
    <location>
        <begin position="462"/>
        <end position="483"/>
    </location>
</feature>
<dbReference type="FunFam" id="1.25.40.180:FF:000042">
    <property type="entry name" value="Eukaryotic translation initiation factor 4 gamma"/>
    <property type="match status" value="1"/>
</dbReference>